<dbReference type="Proteomes" id="UP000008006">
    <property type="component" value="Chromosome"/>
</dbReference>
<evidence type="ECO:0000313" key="2">
    <source>
        <dbReference type="Proteomes" id="UP000008006"/>
    </source>
</evidence>
<proteinExistence type="predicted"/>
<protein>
    <submittedName>
        <fullName evidence="1">Beta-lactamase</fullName>
    </submittedName>
</protein>
<dbReference type="AlphaFoldDB" id="A0AAI8AAS6"/>
<sequence length="36" mass="4279">MFIEDFVDCWKRYGKTDSGNKLSQDRTVKLKDRKIG</sequence>
<accession>A0AAI8AAS6</accession>
<keyword evidence="2" id="KW-1185">Reference proteome</keyword>
<organism evidence="1 2">
    <name type="scientific">Rickettsia rhipicephali (strain 3-7-female6-CWPP)</name>
    <dbReference type="NCBI Taxonomy" id="1105113"/>
    <lineage>
        <taxon>Bacteria</taxon>
        <taxon>Pseudomonadati</taxon>
        <taxon>Pseudomonadota</taxon>
        <taxon>Alphaproteobacteria</taxon>
        <taxon>Rickettsiales</taxon>
        <taxon>Rickettsiaceae</taxon>
        <taxon>Rickettsieae</taxon>
        <taxon>Rickettsia</taxon>
        <taxon>spotted fever group</taxon>
    </lineage>
</organism>
<evidence type="ECO:0000313" key="1">
    <source>
        <dbReference type="EMBL" id="AFC72934.1"/>
    </source>
</evidence>
<reference evidence="2" key="1">
    <citation type="submission" date="2012-02" db="EMBL/GenBank/DDBJ databases">
        <title>Complete genome sequence of Rickettsia rhipicephali strain 3-7-female6-CWPP.</title>
        <authorList>
            <person name="Johnson S.L."/>
            <person name="Munk A.C."/>
            <person name="Han S."/>
            <person name="Bruce D.C."/>
            <person name="Dasch G.A."/>
        </authorList>
    </citation>
    <scope>NUCLEOTIDE SEQUENCE [LARGE SCALE GENOMIC DNA]</scope>
    <source>
        <strain evidence="2">3-7-female6-CWPP</strain>
    </source>
</reference>
<name>A0AAI8AAS6_RICR3</name>
<dbReference type="KEGG" id="rre:MCC_07395"/>
<dbReference type="EMBL" id="CP003342">
    <property type="protein sequence ID" value="AFC72934.1"/>
    <property type="molecule type" value="Genomic_DNA"/>
</dbReference>
<gene>
    <name evidence="1" type="ordered locus">MCC_07395</name>
</gene>